<dbReference type="SUPFAM" id="SSF53756">
    <property type="entry name" value="UDP-Glycosyltransferase/glycogen phosphorylase"/>
    <property type="match status" value="1"/>
</dbReference>
<evidence type="ECO:0000313" key="2">
    <source>
        <dbReference type="EMBL" id="OIQ86538.1"/>
    </source>
</evidence>
<sequence>MNTSLEVVQEVAPAPEASPRRASLLLDMRPALDGFYGIPQETRLLFSSLSTLERFDLAGLLQMSVRRVRGGVRTRHSLSMALRLHRFSKTIVSLKSANSSDWIEAVGLWVSDMLHRWRLRWASWSGLGTLPLLHFETTFFQDFVWQQMFARSVPATERALVLRHDHRICSSPWRFMHMAGIERARILGRARYPRLETGGIDVFVAQTPYPGRVSPGTALVIHYHDAIPVLMPHTISDRAFHEASHFNALAANVRDGAWFVCVSEATRRELLTLFPEAHARAVTIHNMLPTHYYPSAAEPGRLPGIVRRHLYDEFISKDRKRKWQLARKFNSESEKSAFYSNALGAQARFLLMVSTLEPRKNHMRLLEAWQALRDSFDPNLKLVLVGHIGWDYQDTLDACLPAVEQGGLFMLHGVPADALRVLFRHAIVTVCPSIGEGFDFAGVEAMRCGGVTAASDIPVHREVYADASAYFDPYDTSSLVQVLHDLIYAGEAEIRREALRTTGLKHSERYLPGKILPQWSEFLQRVARVAPEG</sequence>
<comment type="caution">
    <text evidence="2">The sequence shown here is derived from an EMBL/GenBank/DDBJ whole genome shotgun (WGS) entry which is preliminary data.</text>
</comment>
<reference evidence="2" key="1">
    <citation type="submission" date="2016-10" db="EMBL/GenBank/DDBJ databases">
        <title>Sequence of Gallionella enrichment culture.</title>
        <authorList>
            <person name="Poehlein A."/>
            <person name="Muehling M."/>
            <person name="Daniel R."/>
        </authorList>
    </citation>
    <scope>NUCLEOTIDE SEQUENCE</scope>
</reference>
<dbReference type="CDD" id="cd03809">
    <property type="entry name" value="GT4_MtfB-like"/>
    <property type="match status" value="1"/>
</dbReference>
<dbReference type="GO" id="GO:0016757">
    <property type="term" value="F:glycosyltransferase activity"/>
    <property type="evidence" value="ECO:0007669"/>
    <property type="project" value="InterPro"/>
</dbReference>
<dbReference type="AlphaFoldDB" id="A0A1J5QT67"/>
<organism evidence="2">
    <name type="scientific">mine drainage metagenome</name>
    <dbReference type="NCBI Taxonomy" id="410659"/>
    <lineage>
        <taxon>unclassified sequences</taxon>
        <taxon>metagenomes</taxon>
        <taxon>ecological metagenomes</taxon>
    </lineage>
</organism>
<proteinExistence type="predicted"/>
<protein>
    <submittedName>
        <fullName evidence="2">Glycosyl transferases group 1</fullName>
    </submittedName>
</protein>
<dbReference type="PANTHER" id="PTHR46401">
    <property type="entry name" value="GLYCOSYLTRANSFERASE WBBK-RELATED"/>
    <property type="match status" value="1"/>
</dbReference>
<dbReference type="Gene3D" id="3.40.50.2000">
    <property type="entry name" value="Glycogen Phosphorylase B"/>
    <property type="match status" value="1"/>
</dbReference>
<accession>A0A1J5QT67</accession>
<keyword evidence="2" id="KW-0808">Transferase</keyword>
<gene>
    <name evidence="2" type="ORF">GALL_315980</name>
</gene>
<dbReference type="Pfam" id="PF00534">
    <property type="entry name" value="Glycos_transf_1"/>
    <property type="match status" value="1"/>
</dbReference>
<dbReference type="PANTHER" id="PTHR46401:SF8">
    <property type="entry name" value="BLL6006 PROTEIN"/>
    <property type="match status" value="1"/>
</dbReference>
<dbReference type="EMBL" id="MLJW01000473">
    <property type="protein sequence ID" value="OIQ86538.1"/>
    <property type="molecule type" value="Genomic_DNA"/>
</dbReference>
<evidence type="ECO:0000259" key="1">
    <source>
        <dbReference type="Pfam" id="PF00534"/>
    </source>
</evidence>
<name>A0A1J5QT67_9ZZZZ</name>
<feature type="domain" description="Glycosyl transferase family 1" evidence="1">
    <location>
        <begin position="345"/>
        <end position="488"/>
    </location>
</feature>
<dbReference type="InterPro" id="IPR001296">
    <property type="entry name" value="Glyco_trans_1"/>
</dbReference>